<dbReference type="OrthoDB" id="438553at2759"/>
<dbReference type="Gene3D" id="3.50.50.60">
    <property type="entry name" value="FAD/NAD(P)-binding domain"/>
    <property type="match status" value="1"/>
</dbReference>
<comment type="function">
    <text evidence="1 11">Catalyzes the 6-electron oxidation of protoporphyrinogen-IX to form protoporphyrin-IX.</text>
</comment>
<evidence type="ECO:0000256" key="6">
    <source>
        <dbReference type="ARBA" id="ARBA00022827"/>
    </source>
</evidence>
<dbReference type="GO" id="GO:0005743">
    <property type="term" value="C:mitochondrial inner membrane"/>
    <property type="evidence" value="ECO:0007669"/>
    <property type="project" value="UniProtKB-SubCell"/>
</dbReference>
<comment type="pathway">
    <text evidence="2 11">Porphyrin-containing compound metabolism; protoporphyrin-IX biosynthesis; protoporphyrin-IX from protoporphyrinogen-IX: step 1/1.</text>
</comment>
<proteinExistence type="inferred from homology"/>
<dbReference type="GO" id="GO:0006782">
    <property type="term" value="P:protoporphyrinogen IX biosynthetic process"/>
    <property type="evidence" value="ECO:0007669"/>
    <property type="project" value="UniProtKB-UniRule"/>
</dbReference>
<reference evidence="13 14" key="1">
    <citation type="submission" date="2014-09" db="EMBL/GenBank/DDBJ databases">
        <authorList>
            <person name="Ellenberger Sabrina"/>
        </authorList>
    </citation>
    <scope>NUCLEOTIDE SEQUENCE [LARGE SCALE GENOMIC DNA]</scope>
    <source>
        <strain evidence="13 14">CBS 412.66</strain>
    </source>
</reference>
<dbReference type="SUPFAM" id="SSF51905">
    <property type="entry name" value="FAD/NAD(P)-binding domain"/>
    <property type="match status" value="1"/>
</dbReference>
<feature type="domain" description="Amine oxidase" evidence="12">
    <location>
        <begin position="11"/>
        <end position="428"/>
    </location>
</feature>
<keyword evidence="7 11" id="KW-0560">Oxidoreductase</keyword>
<evidence type="ECO:0000256" key="8">
    <source>
        <dbReference type="ARBA" id="ARBA00023133"/>
    </source>
</evidence>
<comment type="similarity">
    <text evidence="3 11">Belongs to the protoporphyrinogen/coproporphyrinogen oxidase family. Protoporphyrinogen oxidase subfamily.</text>
</comment>
<evidence type="ECO:0000256" key="4">
    <source>
        <dbReference type="ARBA" id="ARBA00012867"/>
    </source>
</evidence>
<keyword evidence="9 11" id="KW-0627">Porphyrin biosynthesis</keyword>
<evidence type="ECO:0000256" key="9">
    <source>
        <dbReference type="ARBA" id="ARBA00023244"/>
    </source>
</evidence>
<evidence type="ECO:0000259" key="12">
    <source>
        <dbReference type="Pfam" id="PF01593"/>
    </source>
</evidence>
<dbReference type="NCBIfam" id="TIGR00562">
    <property type="entry name" value="proto_IX_ox"/>
    <property type="match status" value="1"/>
</dbReference>
<name>A0A0B7N1D2_9FUNG</name>
<sequence>MSCIAVLGGGISGLSAAYYLARLAPSTTKILLIEGKDRVGGWIRSCRVAPGHYSRDNLPQQQSNSKDSLLFEAGPRGLRPDGPNGAILLEMIQGLNLDDERLLGVPKSDPSVKNRYIYYDGKINTIPSGPVSLLLRKPPIFKSVILAGALEPFRSSRFVNGEPKNGIEDESMYDFMKRRFNEHTAINLMGAIAHGVYAGDVKQLSIQSTLRMLYEAEKNYGSVIVGMMRGASNTSTMRERGMAVRSRDKDPEWFGRMEKMSVLGFRDGMETLPDSLRSWLEQRPNVEIIRNDPVESIQPLDSGKESKIKTRSNEFYADHIISTVPSFTLEKLLESDSLPHLSHNPASDVAVVNFAYAPEVKLGYTGFGFLTPHRDTKYRVPVPGTLGVIFDSNAMRGQETDQPDAVKLTAMIGGADWKDAFGKATIDELDPGVAYNYARKAMSVFLNLHDKPTHSMVNLQKKCIPQYIVGHEGRMRELHHVIKQNYGHLMSLTGASYMGVSVPDCIKNSRMLVEELLVSGALGSREKVVTGLGRTVESNSKELKDGARISRGTVDVIMKS</sequence>
<comment type="cofactor">
    <cofactor evidence="11">
        <name>FAD</name>
        <dbReference type="ChEBI" id="CHEBI:57692"/>
    </cofactor>
    <text evidence="11">Binds 1 FAD per subunit.</text>
</comment>
<dbReference type="GO" id="GO:0004729">
    <property type="term" value="F:oxygen-dependent protoporphyrinogen oxidase activity"/>
    <property type="evidence" value="ECO:0007669"/>
    <property type="project" value="UniProtKB-UniRule"/>
</dbReference>
<comment type="catalytic activity">
    <reaction evidence="10 11">
        <text>protoporphyrinogen IX + 3 O2 = protoporphyrin IX + 3 H2O2</text>
        <dbReference type="Rhea" id="RHEA:25576"/>
        <dbReference type="ChEBI" id="CHEBI:15379"/>
        <dbReference type="ChEBI" id="CHEBI:16240"/>
        <dbReference type="ChEBI" id="CHEBI:57306"/>
        <dbReference type="ChEBI" id="CHEBI:57307"/>
        <dbReference type="EC" id="1.3.3.4"/>
    </reaction>
</comment>
<dbReference type="InterPro" id="IPR002937">
    <property type="entry name" value="Amino_oxidase"/>
</dbReference>
<evidence type="ECO:0000256" key="7">
    <source>
        <dbReference type="ARBA" id="ARBA00023002"/>
    </source>
</evidence>
<organism evidence="13 14">
    <name type="scientific">Parasitella parasitica</name>
    <dbReference type="NCBI Taxonomy" id="35722"/>
    <lineage>
        <taxon>Eukaryota</taxon>
        <taxon>Fungi</taxon>
        <taxon>Fungi incertae sedis</taxon>
        <taxon>Mucoromycota</taxon>
        <taxon>Mucoromycotina</taxon>
        <taxon>Mucoromycetes</taxon>
        <taxon>Mucorales</taxon>
        <taxon>Mucorineae</taxon>
        <taxon>Mucoraceae</taxon>
        <taxon>Parasitella</taxon>
    </lineage>
</organism>
<dbReference type="STRING" id="35722.A0A0B7N1D2"/>
<dbReference type="AlphaFoldDB" id="A0A0B7N1D2"/>
<evidence type="ECO:0000256" key="1">
    <source>
        <dbReference type="ARBA" id="ARBA00002600"/>
    </source>
</evidence>
<evidence type="ECO:0000256" key="10">
    <source>
        <dbReference type="ARBA" id="ARBA00047554"/>
    </source>
</evidence>
<evidence type="ECO:0000256" key="5">
    <source>
        <dbReference type="ARBA" id="ARBA00022630"/>
    </source>
</evidence>
<gene>
    <name evidence="13" type="primary">PARPA_02680.1 scaffold 5218</name>
</gene>
<dbReference type="InterPro" id="IPR036188">
    <property type="entry name" value="FAD/NAD-bd_sf"/>
</dbReference>
<keyword evidence="5 11" id="KW-0285">Flavoprotein</keyword>
<evidence type="ECO:0000313" key="13">
    <source>
        <dbReference type="EMBL" id="CEP09203.1"/>
    </source>
</evidence>
<keyword evidence="8 11" id="KW-0350">Heme biosynthesis</keyword>
<accession>A0A0B7N1D2</accession>
<evidence type="ECO:0000256" key="11">
    <source>
        <dbReference type="RuleBase" id="RU367069"/>
    </source>
</evidence>
<dbReference type="PANTHER" id="PTHR42923">
    <property type="entry name" value="PROTOPORPHYRINOGEN OXIDASE"/>
    <property type="match status" value="1"/>
</dbReference>
<keyword evidence="14" id="KW-1185">Reference proteome</keyword>
<comment type="subcellular location">
    <subcellularLocation>
        <location evidence="11">Mitochondrion inner membrane</location>
    </subcellularLocation>
</comment>
<keyword evidence="6 11" id="KW-0274">FAD</keyword>
<dbReference type="SUPFAM" id="SSF54373">
    <property type="entry name" value="FAD-linked reductases, C-terminal domain"/>
    <property type="match status" value="1"/>
</dbReference>
<dbReference type="EC" id="1.3.3.4" evidence="4 11"/>
<dbReference type="InterPro" id="IPR050464">
    <property type="entry name" value="Zeta_carotene_desat/Oxidored"/>
</dbReference>
<protein>
    <recommendedName>
        <fullName evidence="4 11">Protoporphyrinogen oxidase</fullName>
        <ecNumber evidence="4 11">1.3.3.4</ecNumber>
    </recommendedName>
</protein>
<dbReference type="EMBL" id="LN721303">
    <property type="protein sequence ID" value="CEP09203.1"/>
    <property type="molecule type" value="Genomic_DNA"/>
</dbReference>
<evidence type="ECO:0000313" key="14">
    <source>
        <dbReference type="Proteomes" id="UP000054107"/>
    </source>
</evidence>
<evidence type="ECO:0000256" key="2">
    <source>
        <dbReference type="ARBA" id="ARBA00005073"/>
    </source>
</evidence>
<dbReference type="Proteomes" id="UP000054107">
    <property type="component" value="Unassembled WGS sequence"/>
</dbReference>
<dbReference type="PANTHER" id="PTHR42923:SF3">
    <property type="entry name" value="PROTOPORPHYRINOGEN OXIDASE"/>
    <property type="match status" value="1"/>
</dbReference>
<dbReference type="Pfam" id="PF01593">
    <property type="entry name" value="Amino_oxidase"/>
    <property type="match status" value="1"/>
</dbReference>
<evidence type="ECO:0000256" key="3">
    <source>
        <dbReference type="ARBA" id="ARBA00010551"/>
    </source>
</evidence>
<dbReference type="InterPro" id="IPR004572">
    <property type="entry name" value="Protoporphyrinogen_oxidase"/>
</dbReference>
<dbReference type="UniPathway" id="UPA00251">
    <property type="reaction ID" value="UER00324"/>
</dbReference>